<dbReference type="Pfam" id="PF01569">
    <property type="entry name" value="PAP2"/>
    <property type="match status" value="1"/>
</dbReference>
<proteinExistence type="inferred from homology"/>
<dbReference type="GO" id="GO:0046839">
    <property type="term" value="P:phospholipid dephosphorylation"/>
    <property type="evidence" value="ECO:0007669"/>
    <property type="project" value="TreeGrafter"/>
</dbReference>
<dbReference type="SUPFAM" id="SSF48317">
    <property type="entry name" value="Acid phosphatase/Vanadium-dependent haloperoxidase"/>
    <property type="match status" value="1"/>
</dbReference>
<feature type="transmembrane region" description="Helical" evidence="6">
    <location>
        <begin position="151"/>
        <end position="170"/>
    </location>
</feature>
<gene>
    <name evidence="8" type="ORF">NQ318_023438</name>
</gene>
<dbReference type="GO" id="GO:0007165">
    <property type="term" value="P:signal transduction"/>
    <property type="evidence" value="ECO:0007669"/>
    <property type="project" value="TreeGrafter"/>
</dbReference>
<keyword evidence="4 6" id="KW-1133">Transmembrane helix</keyword>
<feature type="transmembrane region" description="Helical" evidence="6">
    <location>
        <begin position="21"/>
        <end position="46"/>
    </location>
</feature>
<dbReference type="EMBL" id="JAPWTK010000317">
    <property type="protein sequence ID" value="KAJ8942706.1"/>
    <property type="molecule type" value="Genomic_DNA"/>
</dbReference>
<evidence type="ECO:0000313" key="8">
    <source>
        <dbReference type="EMBL" id="KAJ8942706.1"/>
    </source>
</evidence>
<dbReference type="InterPro" id="IPR000326">
    <property type="entry name" value="PAP2/HPO"/>
</dbReference>
<name>A0AAV8XUZ5_9CUCU</name>
<dbReference type="InterPro" id="IPR043216">
    <property type="entry name" value="PAP-like"/>
</dbReference>
<dbReference type="AlphaFoldDB" id="A0AAV8XUZ5"/>
<keyword evidence="9" id="KW-1185">Reference proteome</keyword>
<dbReference type="GO" id="GO:0005886">
    <property type="term" value="C:plasma membrane"/>
    <property type="evidence" value="ECO:0007669"/>
    <property type="project" value="TreeGrafter"/>
</dbReference>
<dbReference type="PANTHER" id="PTHR10165">
    <property type="entry name" value="LIPID PHOSPHATE PHOSPHATASE"/>
    <property type="match status" value="1"/>
</dbReference>
<evidence type="ECO:0000256" key="6">
    <source>
        <dbReference type="SAM" id="Phobius"/>
    </source>
</evidence>
<dbReference type="Proteomes" id="UP001162162">
    <property type="component" value="Unassembled WGS sequence"/>
</dbReference>
<dbReference type="Gene3D" id="1.20.144.10">
    <property type="entry name" value="Phosphatidic acid phosphatase type 2/haloperoxidase"/>
    <property type="match status" value="1"/>
</dbReference>
<comment type="subcellular location">
    <subcellularLocation>
        <location evidence="1">Membrane</location>
        <topology evidence="1">Multi-pass membrane protein</topology>
    </subcellularLocation>
</comment>
<evidence type="ECO:0000256" key="3">
    <source>
        <dbReference type="ARBA" id="ARBA00022692"/>
    </source>
</evidence>
<dbReference type="GO" id="GO:0008195">
    <property type="term" value="F:phosphatidate phosphatase activity"/>
    <property type="evidence" value="ECO:0007669"/>
    <property type="project" value="TreeGrafter"/>
</dbReference>
<evidence type="ECO:0000256" key="5">
    <source>
        <dbReference type="ARBA" id="ARBA00023136"/>
    </source>
</evidence>
<keyword evidence="3 6" id="KW-0812">Transmembrane</keyword>
<dbReference type="SMART" id="SM00014">
    <property type="entry name" value="acidPPc"/>
    <property type="match status" value="1"/>
</dbReference>
<accession>A0AAV8XUZ5</accession>
<feature type="transmembrane region" description="Helical" evidence="6">
    <location>
        <begin position="124"/>
        <end position="145"/>
    </location>
</feature>
<evidence type="ECO:0000313" key="9">
    <source>
        <dbReference type="Proteomes" id="UP001162162"/>
    </source>
</evidence>
<dbReference type="GO" id="GO:0006644">
    <property type="term" value="P:phospholipid metabolic process"/>
    <property type="evidence" value="ECO:0007669"/>
    <property type="project" value="InterPro"/>
</dbReference>
<feature type="transmembrane region" description="Helical" evidence="6">
    <location>
        <begin position="93"/>
        <end position="112"/>
    </location>
</feature>
<protein>
    <recommendedName>
        <fullName evidence="7">Phosphatidic acid phosphatase type 2/haloperoxidase domain-containing protein</fullName>
    </recommendedName>
</protein>
<keyword evidence="5 6" id="KW-0472">Membrane</keyword>
<evidence type="ECO:0000256" key="1">
    <source>
        <dbReference type="ARBA" id="ARBA00004141"/>
    </source>
</evidence>
<feature type="domain" description="Phosphatidic acid phosphatase type 2/haloperoxidase" evidence="7">
    <location>
        <begin position="23"/>
        <end position="170"/>
    </location>
</feature>
<sequence>MLLITEVLTKRTFKKLYVSEFWFMYKECLTGVTLVLAITEIAKVIIGEHRPHFFDVCEPDTNKNCVNGTFVQDYTCTTTRYKGYFLVDTSRSFPSGHSSMSVFVGLFSAYIIQTRLPTNRTGVLMKPFLILVCLTWSLVCSLTRITDRRHHWWDVLAGMLLGAAGVYYTLKLLHRKYDDVDTPPRMSTSTTTLLDVKNKDATSVII</sequence>
<dbReference type="PANTHER" id="PTHR10165:SF103">
    <property type="entry name" value="PHOSPHOLIPID PHOSPHATASE HOMOLOG 1.2 HOMOLOG"/>
    <property type="match status" value="1"/>
</dbReference>
<organism evidence="8 9">
    <name type="scientific">Aromia moschata</name>
    <dbReference type="NCBI Taxonomy" id="1265417"/>
    <lineage>
        <taxon>Eukaryota</taxon>
        <taxon>Metazoa</taxon>
        <taxon>Ecdysozoa</taxon>
        <taxon>Arthropoda</taxon>
        <taxon>Hexapoda</taxon>
        <taxon>Insecta</taxon>
        <taxon>Pterygota</taxon>
        <taxon>Neoptera</taxon>
        <taxon>Endopterygota</taxon>
        <taxon>Coleoptera</taxon>
        <taxon>Polyphaga</taxon>
        <taxon>Cucujiformia</taxon>
        <taxon>Chrysomeloidea</taxon>
        <taxon>Cerambycidae</taxon>
        <taxon>Cerambycinae</taxon>
        <taxon>Callichromatini</taxon>
        <taxon>Aromia</taxon>
    </lineage>
</organism>
<dbReference type="InterPro" id="IPR036938">
    <property type="entry name" value="PAP2/HPO_sf"/>
</dbReference>
<comment type="caution">
    <text evidence="8">The sequence shown here is derived from an EMBL/GenBank/DDBJ whole genome shotgun (WGS) entry which is preliminary data.</text>
</comment>
<comment type="similarity">
    <text evidence="2">Belongs to the PA-phosphatase related phosphoesterase family.</text>
</comment>
<evidence type="ECO:0000256" key="2">
    <source>
        <dbReference type="ARBA" id="ARBA00008816"/>
    </source>
</evidence>
<evidence type="ECO:0000259" key="7">
    <source>
        <dbReference type="SMART" id="SM00014"/>
    </source>
</evidence>
<evidence type="ECO:0000256" key="4">
    <source>
        <dbReference type="ARBA" id="ARBA00022989"/>
    </source>
</evidence>
<reference evidence="8" key="1">
    <citation type="journal article" date="2023" name="Insect Mol. Biol.">
        <title>Genome sequencing provides insights into the evolution of gene families encoding plant cell wall-degrading enzymes in longhorned beetles.</title>
        <authorList>
            <person name="Shin N.R."/>
            <person name="Okamura Y."/>
            <person name="Kirsch R."/>
            <person name="Pauchet Y."/>
        </authorList>
    </citation>
    <scope>NUCLEOTIDE SEQUENCE</scope>
    <source>
        <strain evidence="8">AMC_N1</strain>
    </source>
</reference>